<keyword evidence="2" id="KW-1185">Reference proteome</keyword>
<dbReference type="Proteomes" id="UP000199559">
    <property type="component" value="Unassembled WGS sequence"/>
</dbReference>
<protein>
    <recommendedName>
        <fullName evidence="3">Polyketide cyclase / dehydrase and lipid transport</fullName>
    </recommendedName>
</protein>
<accession>A0A1I3NRQ6</accession>
<evidence type="ECO:0000313" key="2">
    <source>
        <dbReference type="Proteomes" id="UP000199559"/>
    </source>
</evidence>
<organism evidence="1 2">
    <name type="scientific">Olleya namhaensis</name>
    <dbReference type="NCBI Taxonomy" id="1144750"/>
    <lineage>
        <taxon>Bacteria</taxon>
        <taxon>Pseudomonadati</taxon>
        <taxon>Bacteroidota</taxon>
        <taxon>Flavobacteriia</taxon>
        <taxon>Flavobacteriales</taxon>
        <taxon>Flavobacteriaceae</taxon>
    </lineage>
</organism>
<dbReference type="CDD" id="cd07812">
    <property type="entry name" value="SRPBCC"/>
    <property type="match status" value="1"/>
</dbReference>
<dbReference type="AlphaFoldDB" id="A0A1I3NRQ6"/>
<sequence>MKYTTQIIINKPLYECLDLLEDHNSKKHWQDGLESFEHVSGDLGKVGSKMRLNYVFGKRKISLTETIAQKELGKTFHVNYDMDGMHNIQENYFEALDSNTTKWVSNNEFAPTRFRTRMMLLLMPKAFKKQSKKYLVDFKHFAENITTRK</sequence>
<proteinExistence type="predicted"/>
<dbReference type="EMBL" id="FORM01000004">
    <property type="protein sequence ID" value="SFJ11872.1"/>
    <property type="molecule type" value="Genomic_DNA"/>
</dbReference>
<evidence type="ECO:0008006" key="3">
    <source>
        <dbReference type="Google" id="ProtNLM"/>
    </source>
</evidence>
<evidence type="ECO:0000313" key="1">
    <source>
        <dbReference type="EMBL" id="SFJ11872.1"/>
    </source>
</evidence>
<dbReference type="SUPFAM" id="SSF55961">
    <property type="entry name" value="Bet v1-like"/>
    <property type="match status" value="1"/>
</dbReference>
<gene>
    <name evidence="1" type="ORF">SAMN05443431_104240</name>
</gene>
<name>A0A1I3NRQ6_9FLAO</name>
<dbReference type="Gene3D" id="3.30.530.20">
    <property type="match status" value="1"/>
</dbReference>
<reference evidence="2" key="1">
    <citation type="submission" date="2016-10" db="EMBL/GenBank/DDBJ databases">
        <authorList>
            <person name="Varghese N."/>
            <person name="Submissions S."/>
        </authorList>
    </citation>
    <scope>NUCLEOTIDE SEQUENCE [LARGE SCALE GENOMIC DNA]</scope>
    <source>
        <strain evidence="2">DSM 28881</strain>
    </source>
</reference>
<dbReference type="RefSeq" id="WP_090839433.1">
    <property type="nucleotide sequence ID" value="NZ_FORM01000004.1"/>
</dbReference>
<dbReference type="InterPro" id="IPR023393">
    <property type="entry name" value="START-like_dom_sf"/>
</dbReference>
<dbReference type="STRING" id="1144750.SAMN05443431_104240"/>